<dbReference type="PANTHER" id="PTHR32285">
    <property type="entry name" value="PROTEIN TRICHOME BIREFRINGENCE-LIKE 9-RELATED"/>
    <property type="match status" value="1"/>
</dbReference>
<evidence type="ECO:0000313" key="11">
    <source>
        <dbReference type="EMBL" id="KAG6426434.1"/>
    </source>
</evidence>
<dbReference type="InterPro" id="IPR026057">
    <property type="entry name" value="TBL_C"/>
</dbReference>
<feature type="compositionally biased region" description="Polar residues" evidence="7">
    <location>
        <begin position="231"/>
        <end position="244"/>
    </location>
</feature>
<protein>
    <recommendedName>
        <fullName evidence="13">Trichome birefringence-like N-terminal domain-containing protein</fullName>
    </recommendedName>
</protein>
<evidence type="ECO:0000256" key="2">
    <source>
        <dbReference type="ARBA" id="ARBA00007727"/>
    </source>
</evidence>
<feature type="domain" description="Trichome birefringence-like N-terminal" evidence="10">
    <location>
        <begin position="288"/>
        <end position="341"/>
    </location>
</feature>
<dbReference type="AlphaFoldDB" id="A0A8X9A4F0"/>
<evidence type="ECO:0000256" key="7">
    <source>
        <dbReference type="SAM" id="MobiDB-lite"/>
    </source>
</evidence>
<feature type="domain" description="Trichome birefringence-like C-terminal" evidence="9">
    <location>
        <begin position="342"/>
        <end position="619"/>
    </location>
</feature>
<dbReference type="InterPro" id="IPR029962">
    <property type="entry name" value="TBL"/>
</dbReference>
<gene>
    <name evidence="11" type="ORF">SASPL_110657</name>
</gene>
<evidence type="ECO:0000259" key="9">
    <source>
        <dbReference type="Pfam" id="PF13839"/>
    </source>
</evidence>
<evidence type="ECO:0000256" key="4">
    <source>
        <dbReference type="ARBA" id="ARBA00022968"/>
    </source>
</evidence>
<name>A0A8X9A4F0_SALSN</name>
<evidence type="ECO:0000259" key="10">
    <source>
        <dbReference type="Pfam" id="PF14416"/>
    </source>
</evidence>
<evidence type="ECO:0000256" key="8">
    <source>
        <dbReference type="SAM" id="Phobius"/>
    </source>
</evidence>
<keyword evidence="4" id="KW-0735">Signal-anchor</keyword>
<evidence type="ECO:0000256" key="3">
    <source>
        <dbReference type="ARBA" id="ARBA00022692"/>
    </source>
</evidence>
<dbReference type="EMBL" id="PNBA02000004">
    <property type="protein sequence ID" value="KAG6426434.1"/>
    <property type="molecule type" value="Genomic_DNA"/>
</dbReference>
<evidence type="ECO:0000313" key="12">
    <source>
        <dbReference type="Proteomes" id="UP000298416"/>
    </source>
</evidence>
<evidence type="ECO:0000256" key="5">
    <source>
        <dbReference type="ARBA" id="ARBA00022989"/>
    </source>
</evidence>
<sequence>MLWLLAESFFSILISELYNQKQTARRRTSHFLKINTHIDILRLRRYATFTSKGKRRKNLASLRFWVYSTKMVNLYSSLSSMDLKRIAFSDQVLSSQRRKIVSPCSFGIALFFIFLSVLLFCVTSKGPFLQGLYNLGSRGNNTSFVSWTNSSSSSATPNLQFPLNETLDANVTVKSGKGVKGFESAPAGDQSVKFEDVSFIVEGSVGARNRSQPVGGAILVDDTGGRRESGDSTAKSVGDEQSSCGPGIESLEGGRVGNCSSEGSNGGLGLGDEGVTAPASAGSDGSYKNCDIFNGRWVRDDAEPYYPPGSCPYIDRDFDCHLNGRPDSEYIKWRWQPYDCSIPRFNVIDFLERLRGKKLVFVGDSLNRNMWESLVCILRHGAADKSRVYEISGKHEFKKKGFYAFLFEDYNCSVDFVSSPFLVKESSFNGKNGSVETLRLDLMDATTSMYHDADVLIFNTGHWWTHEKTSRGEGYYQEGDYVHPRLKVLEAFKRALTTWARWVDKNIDSNKTEVVFRGYSVTHFRGGPWNAGGQCSTETEPIMKDAYLAKYPAKMRILEHVLKERKTPVAYLNISRLTDYRKDGHPSVYRPESQNEVHAQDCSHWCLPGVPDTWNELLYVSLLKSGKGCWSGSL</sequence>
<dbReference type="InterPro" id="IPR025846">
    <property type="entry name" value="TBL_N"/>
</dbReference>
<evidence type="ECO:0008006" key="13">
    <source>
        <dbReference type="Google" id="ProtNLM"/>
    </source>
</evidence>
<keyword evidence="3 8" id="KW-0812">Transmembrane</keyword>
<dbReference type="GO" id="GO:0016020">
    <property type="term" value="C:membrane"/>
    <property type="evidence" value="ECO:0007669"/>
    <property type="project" value="UniProtKB-SubCell"/>
</dbReference>
<proteinExistence type="inferred from homology"/>
<comment type="caution">
    <text evidence="11">The sequence shown here is derived from an EMBL/GenBank/DDBJ whole genome shotgun (WGS) entry which is preliminary data.</text>
</comment>
<keyword evidence="6 8" id="KW-0472">Membrane</keyword>
<dbReference type="Pfam" id="PF14416">
    <property type="entry name" value="PMR5N"/>
    <property type="match status" value="1"/>
</dbReference>
<organism evidence="11">
    <name type="scientific">Salvia splendens</name>
    <name type="common">Scarlet sage</name>
    <dbReference type="NCBI Taxonomy" id="180675"/>
    <lineage>
        <taxon>Eukaryota</taxon>
        <taxon>Viridiplantae</taxon>
        <taxon>Streptophyta</taxon>
        <taxon>Embryophyta</taxon>
        <taxon>Tracheophyta</taxon>
        <taxon>Spermatophyta</taxon>
        <taxon>Magnoliopsida</taxon>
        <taxon>eudicotyledons</taxon>
        <taxon>Gunneridae</taxon>
        <taxon>Pentapetalae</taxon>
        <taxon>asterids</taxon>
        <taxon>lamiids</taxon>
        <taxon>Lamiales</taxon>
        <taxon>Lamiaceae</taxon>
        <taxon>Nepetoideae</taxon>
        <taxon>Mentheae</taxon>
        <taxon>Salviinae</taxon>
        <taxon>Salvia</taxon>
        <taxon>Salvia subgen. Calosphace</taxon>
        <taxon>core Calosphace</taxon>
    </lineage>
</organism>
<evidence type="ECO:0000256" key="6">
    <source>
        <dbReference type="ARBA" id="ARBA00023136"/>
    </source>
</evidence>
<dbReference type="Pfam" id="PF13839">
    <property type="entry name" value="PC-Esterase"/>
    <property type="match status" value="1"/>
</dbReference>
<comment type="subcellular location">
    <subcellularLocation>
        <location evidence="1">Membrane</location>
        <topology evidence="1">Single-pass membrane protein</topology>
    </subcellularLocation>
</comment>
<feature type="region of interest" description="Disordered" evidence="7">
    <location>
        <begin position="212"/>
        <end position="257"/>
    </location>
</feature>
<reference evidence="11" key="1">
    <citation type="submission" date="2018-01" db="EMBL/GenBank/DDBJ databases">
        <authorList>
            <person name="Mao J.F."/>
        </authorList>
    </citation>
    <scope>NUCLEOTIDE SEQUENCE</scope>
    <source>
        <strain evidence="11">Huo1</strain>
        <tissue evidence="11">Leaf</tissue>
    </source>
</reference>
<evidence type="ECO:0000256" key="1">
    <source>
        <dbReference type="ARBA" id="ARBA00004167"/>
    </source>
</evidence>
<dbReference type="GO" id="GO:0005794">
    <property type="term" value="C:Golgi apparatus"/>
    <property type="evidence" value="ECO:0007669"/>
    <property type="project" value="TreeGrafter"/>
</dbReference>
<comment type="similarity">
    <text evidence="2">Belongs to the PC-esterase family. TBL subfamily.</text>
</comment>
<dbReference type="Proteomes" id="UP000298416">
    <property type="component" value="Unassembled WGS sequence"/>
</dbReference>
<keyword evidence="12" id="KW-1185">Reference proteome</keyword>
<dbReference type="PANTHER" id="PTHR32285:SF208">
    <property type="entry name" value="PROTEIN TRICHOME BIREFRINGENCE-LIKE 2"/>
    <property type="match status" value="1"/>
</dbReference>
<reference evidence="11" key="2">
    <citation type="submission" date="2020-08" db="EMBL/GenBank/DDBJ databases">
        <title>Plant Genome Project.</title>
        <authorList>
            <person name="Zhang R.-G."/>
        </authorList>
    </citation>
    <scope>NUCLEOTIDE SEQUENCE</scope>
    <source>
        <strain evidence="11">Huo1</strain>
        <tissue evidence="11">Leaf</tissue>
    </source>
</reference>
<accession>A0A8X9A4F0</accession>
<keyword evidence="5 8" id="KW-1133">Transmembrane helix</keyword>
<feature type="transmembrane region" description="Helical" evidence="8">
    <location>
        <begin position="100"/>
        <end position="120"/>
    </location>
</feature>
<dbReference type="GO" id="GO:0016413">
    <property type="term" value="F:O-acetyltransferase activity"/>
    <property type="evidence" value="ECO:0007669"/>
    <property type="project" value="InterPro"/>
</dbReference>